<feature type="chain" id="PRO_5006878712" description="Secreted protein" evidence="1">
    <location>
        <begin position="20"/>
        <end position="60"/>
    </location>
</feature>
<comment type="caution">
    <text evidence="2">The sequence shown here is derived from an EMBL/GenBank/DDBJ whole genome shotgun (WGS) entry which is preliminary data.</text>
</comment>
<keyword evidence="3" id="KW-1185">Reference proteome</keyword>
<evidence type="ECO:0000313" key="3">
    <source>
        <dbReference type="Proteomes" id="UP000055024"/>
    </source>
</evidence>
<dbReference type="EMBL" id="JYDP01000181">
    <property type="protein sequence ID" value="KRZ03824.1"/>
    <property type="molecule type" value="Genomic_DNA"/>
</dbReference>
<evidence type="ECO:0000256" key="1">
    <source>
        <dbReference type="SAM" id="SignalP"/>
    </source>
</evidence>
<protein>
    <recommendedName>
        <fullName evidence="4">Secreted protein</fullName>
    </recommendedName>
</protein>
<proteinExistence type="predicted"/>
<evidence type="ECO:0000313" key="2">
    <source>
        <dbReference type="EMBL" id="KRZ03824.1"/>
    </source>
</evidence>
<evidence type="ECO:0008006" key="4">
    <source>
        <dbReference type="Google" id="ProtNLM"/>
    </source>
</evidence>
<reference evidence="2 3" key="1">
    <citation type="submission" date="2015-01" db="EMBL/GenBank/DDBJ databases">
        <title>Evolution of Trichinella species and genotypes.</title>
        <authorList>
            <person name="Korhonen P.K."/>
            <person name="Edoardo P."/>
            <person name="Giuseppe L.R."/>
            <person name="Gasser R.B."/>
        </authorList>
    </citation>
    <scope>NUCLEOTIDE SEQUENCE [LARGE SCALE GENOMIC DNA]</scope>
    <source>
        <strain evidence="2">ISS1029</strain>
    </source>
</reference>
<organism evidence="2 3">
    <name type="scientific">Trichinella zimbabwensis</name>
    <dbReference type="NCBI Taxonomy" id="268475"/>
    <lineage>
        <taxon>Eukaryota</taxon>
        <taxon>Metazoa</taxon>
        <taxon>Ecdysozoa</taxon>
        <taxon>Nematoda</taxon>
        <taxon>Enoplea</taxon>
        <taxon>Dorylaimia</taxon>
        <taxon>Trichinellida</taxon>
        <taxon>Trichinellidae</taxon>
        <taxon>Trichinella</taxon>
    </lineage>
</organism>
<gene>
    <name evidence="2" type="ORF">T11_15972</name>
</gene>
<keyword evidence="1" id="KW-0732">Signal</keyword>
<sequence>MFYVTLLGLDLALLCSVEQSYFSVVCLMCKKYCQMAFSQIWFAHVEKYEEWRQEKVKSRT</sequence>
<dbReference type="AlphaFoldDB" id="A0A0V1GZS9"/>
<name>A0A0V1GZS9_9BILA</name>
<accession>A0A0V1GZS9</accession>
<feature type="signal peptide" evidence="1">
    <location>
        <begin position="1"/>
        <end position="19"/>
    </location>
</feature>
<dbReference type="Proteomes" id="UP000055024">
    <property type="component" value="Unassembled WGS sequence"/>
</dbReference>